<name>A0A4C1XDH2_EUMVA</name>
<dbReference type="InterPro" id="IPR020845">
    <property type="entry name" value="AMP-binding_CS"/>
</dbReference>
<dbReference type="EMBL" id="BGZK01000801">
    <property type="protein sequence ID" value="GBP61022.1"/>
    <property type="molecule type" value="Genomic_DNA"/>
</dbReference>
<dbReference type="Pfam" id="PF00501">
    <property type="entry name" value="AMP-binding"/>
    <property type="match status" value="1"/>
</dbReference>
<dbReference type="AlphaFoldDB" id="A0A4C1XDH2"/>
<dbReference type="CDD" id="cd05930">
    <property type="entry name" value="A_NRPS"/>
    <property type="match status" value="1"/>
</dbReference>
<dbReference type="PANTHER" id="PTHR44845">
    <property type="entry name" value="CARRIER DOMAIN-CONTAINING PROTEIN"/>
    <property type="match status" value="1"/>
</dbReference>
<dbReference type="InterPro" id="IPR042099">
    <property type="entry name" value="ANL_N_sf"/>
</dbReference>
<dbReference type="InterPro" id="IPR045851">
    <property type="entry name" value="AMP-bd_C_sf"/>
</dbReference>
<dbReference type="Gene3D" id="3.40.50.12780">
    <property type="entry name" value="N-terminal domain of ligase-like"/>
    <property type="match status" value="1"/>
</dbReference>
<protein>
    <submittedName>
        <fullName evidence="4">Tyrocidine synthase 3</fullName>
    </submittedName>
</protein>
<keyword evidence="1" id="KW-0596">Phosphopantetheine</keyword>
<organism evidence="4 5">
    <name type="scientific">Eumeta variegata</name>
    <name type="common">Bagworm moth</name>
    <name type="synonym">Eumeta japonica</name>
    <dbReference type="NCBI Taxonomy" id="151549"/>
    <lineage>
        <taxon>Eukaryota</taxon>
        <taxon>Metazoa</taxon>
        <taxon>Ecdysozoa</taxon>
        <taxon>Arthropoda</taxon>
        <taxon>Hexapoda</taxon>
        <taxon>Insecta</taxon>
        <taxon>Pterygota</taxon>
        <taxon>Neoptera</taxon>
        <taxon>Endopterygota</taxon>
        <taxon>Lepidoptera</taxon>
        <taxon>Glossata</taxon>
        <taxon>Ditrysia</taxon>
        <taxon>Tineoidea</taxon>
        <taxon>Psychidae</taxon>
        <taxon>Oiketicinae</taxon>
        <taxon>Eumeta</taxon>
    </lineage>
</organism>
<proteinExistence type="predicted"/>
<evidence type="ECO:0000313" key="4">
    <source>
        <dbReference type="EMBL" id="GBP61022.1"/>
    </source>
</evidence>
<evidence type="ECO:0000256" key="2">
    <source>
        <dbReference type="ARBA" id="ARBA00022553"/>
    </source>
</evidence>
<evidence type="ECO:0000256" key="1">
    <source>
        <dbReference type="ARBA" id="ARBA00022450"/>
    </source>
</evidence>
<gene>
    <name evidence="4" type="primary">tycC</name>
    <name evidence="4" type="ORF">EVAR_51789_1</name>
</gene>
<dbReference type="STRING" id="151549.A0A4C1XDH2"/>
<reference evidence="4 5" key="1">
    <citation type="journal article" date="2019" name="Commun. Biol.">
        <title>The bagworm genome reveals a unique fibroin gene that provides high tensile strength.</title>
        <authorList>
            <person name="Kono N."/>
            <person name="Nakamura H."/>
            <person name="Ohtoshi R."/>
            <person name="Tomita M."/>
            <person name="Numata K."/>
            <person name="Arakawa K."/>
        </authorList>
    </citation>
    <scope>NUCLEOTIDE SEQUENCE [LARGE SCALE GENOMIC DNA]</scope>
</reference>
<comment type="caution">
    <text evidence="4">The sequence shown here is derived from an EMBL/GenBank/DDBJ whole genome shotgun (WGS) entry which is preliminary data.</text>
</comment>
<keyword evidence="5" id="KW-1185">Reference proteome</keyword>
<dbReference type="OrthoDB" id="416786at2759"/>
<evidence type="ECO:0000259" key="3">
    <source>
        <dbReference type="Pfam" id="PF00501"/>
    </source>
</evidence>
<evidence type="ECO:0000313" key="5">
    <source>
        <dbReference type="Proteomes" id="UP000299102"/>
    </source>
</evidence>
<accession>A0A4C1XDH2</accession>
<dbReference type="PANTHER" id="PTHR44845:SF6">
    <property type="entry name" value="BETA-ALANINE-ACTIVATING ENZYME"/>
    <property type="match status" value="1"/>
</dbReference>
<dbReference type="Proteomes" id="UP000299102">
    <property type="component" value="Unassembled WGS sequence"/>
</dbReference>
<dbReference type="InterPro" id="IPR000873">
    <property type="entry name" value="AMP-dep_synth/lig_dom"/>
</dbReference>
<sequence length="581" mass="64549">MGSLPRLSVTMGERRPVPTAPLPEHFSRLATSKQTALLYDDEVTNNRVTYAELETRANALARAIAARGSVNGRNTDEDFVVAVCMQPTHGTVTTLLAIWKAGAAYVPMEPTFPQARISHILKDAQPCLVVYDDTAKPKMFADSGVPAVAYEALLLESSGYSTQELEDRELLNPLESESIGIVLYTSGSTGVPKGVRLSHSAICNRLWWQFTTFPFSNDEDICVWKTALTFVDSVCEIWGPLLNGRALRILSKETTRDPQRLVEELAENRIQRLVLVPTLLRSILLYLSLNPSEKLLKRLKLWVCSGETLNKDLAGQFFQYFGDNNGFKLANFYGSTEVMGDVTYYVLESFDQLSLFPTIPIGSPLQNCAVYILDEEMNVVREGETGEIWVGGMNLANGYVGGQAPEKFMDNPHTAHPGTQPTNSLYTNMGVPSSWLKEGKTFQYNVDKHKAIKHETISLGEEFNRLYRTGDFGLLQKGEILYMGRLDSQVKIRGHRVDLQEVESAVSNVPGVEKCVVLCYGADRGTPEILAFVTLQDEARLAGHHIEAALKNSLTHYMIPQNYPDTENDSSNMAGKLMQFG</sequence>
<dbReference type="SUPFAM" id="SSF56801">
    <property type="entry name" value="Acetyl-CoA synthetase-like"/>
    <property type="match status" value="1"/>
</dbReference>
<dbReference type="PROSITE" id="PS00455">
    <property type="entry name" value="AMP_BINDING"/>
    <property type="match status" value="1"/>
</dbReference>
<feature type="domain" description="AMP-dependent synthetase/ligase" evidence="3">
    <location>
        <begin position="33"/>
        <end position="399"/>
    </location>
</feature>
<dbReference type="Gene3D" id="3.30.300.30">
    <property type="match status" value="1"/>
</dbReference>
<keyword evidence="2" id="KW-0597">Phosphoprotein</keyword>